<evidence type="ECO:0000313" key="1">
    <source>
        <dbReference type="EMBL" id="PNT69400.1"/>
    </source>
</evidence>
<organism evidence="1">
    <name type="scientific">Brachypodium distachyon</name>
    <name type="common">Purple false brome</name>
    <name type="synonym">Trachynia distachya</name>
    <dbReference type="NCBI Taxonomy" id="15368"/>
    <lineage>
        <taxon>Eukaryota</taxon>
        <taxon>Viridiplantae</taxon>
        <taxon>Streptophyta</taxon>
        <taxon>Embryophyta</taxon>
        <taxon>Tracheophyta</taxon>
        <taxon>Spermatophyta</taxon>
        <taxon>Magnoliopsida</taxon>
        <taxon>Liliopsida</taxon>
        <taxon>Poales</taxon>
        <taxon>Poaceae</taxon>
        <taxon>BOP clade</taxon>
        <taxon>Pooideae</taxon>
        <taxon>Stipodae</taxon>
        <taxon>Brachypodieae</taxon>
        <taxon>Brachypodium</taxon>
    </lineage>
</organism>
<reference evidence="2" key="3">
    <citation type="submission" date="2018-08" db="UniProtKB">
        <authorList>
            <consortium name="EnsemblPlants"/>
        </authorList>
    </citation>
    <scope>IDENTIFICATION</scope>
    <source>
        <strain evidence="2">cv. Bd21</strain>
    </source>
</reference>
<dbReference type="AlphaFoldDB" id="A0A2K2D543"/>
<proteinExistence type="predicted"/>
<keyword evidence="3" id="KW-1185">Reference proteome</keyword>
<reference evidence="1" key="2">
    <citation type="submission" date="2017-06" db="EMBL/GenBank/DDBJ databases">
        <title>WGS assembly of Brachypodium distachyon.</title>
        <authorList>
            <consortium name="The International Brachypodium Initiative"/>
            <person name="Lucas S."/>
            <person name="Harmon-Smith M."/>
            <person name="Lail K."/>
            <person name="Tice H."/>
            <person name="Grimwood J."/>
            <person name="Bruce D."/>
            <person name="Barry K."/>
            <person name="Shu S."/>
            <person name="Lindquist E."/>
            <person name="Wang M."/>
            <person name="Pitluck S."/>
            <person name="Vogel J.P."/>
            <person name="Garvin D.F."/>
            <person name="Mockler T.C."/>
            <person name="Schmutz J."/>
            <person name="Rokhsar D."/>
            <person name="Bevan M.W."/>
        </authorList>
    </citation>
    <scope>NUCLEOTIDE SEQUENCE</scope>
    <source>
        <strain evidence="1">Bd21</strain>
    </source>
</reference>
<dbReference type="EnsemblPlants" id="PNT69400">
    <property type="protein sequence ID" value="PNT69400"/>
    <property type="gene ID" value="BRADI_3g54717v3"/>
</dbReference>
<reference evidence="1 2" key="1">
    <citation type="journal article" date="2010" name="Nature">
        <title>Genome sequencing and analysis of the model grass Brachypodium distachyon.</title>
        <authorList>
            <consortium name="International Brachypodium Initiative"/>
        </authorList>
    </citation>
    <scope>NUCLEOTIDE SEQUENCE [LARGE SCALE GENOMIC DNA]</scope>
    <source>
        <strain evidence="1 2">Bd21</strain>
    </source>
</reference>
<evidence type="ECO:0000313" key="3">
    <source>
        <dbReference type="Proteomes" id="UP000008810"/>
    </source>
</evidence>
<dbReference type="InParanoid" id="A0A2K2D543"/>
<dbReference type="EMBL" id="CM000882">
    <property type="protein sequence ID" value="PNT69400.1"/>
    <property type="molecule type" value="Genomic_DNA"/>
</dbReference>
<gene>
    <name evidence="1" type="ORF">BRADI_3g54717v3</name>
</gene>
<evidence type="ECO:0000313" key="2">
    <source>
        <dbReference type="EnsemblPlants" id="PNT69400"/>
    </source>
</evidence>
<name>A0A2K2D543_BRADI</name>
<dbReference type="Gramene" id="PNT69400">
    <property type="protein sequence ID" value="PNT69400"/>
    <property type="gene ID" value="BRADI_3g54717v3"/>
</dbReference>
<dbReference type="Proteomes" id="UP000008810">
    <property type="component" value="Chromosome 3"/>
</dbReference>
<sequence>MGCDGAQQHVRAACWRMTTRRPCDTPLILCFYDSILAVDRERDGWWGSEHEGTKEQGTFPFRPGIARRRVDSWPYHTHIAARNRSEVFNISSGSWGCFCQDQINAVLDSARINMRRSEHRSIPRHRSN</sequence>
<accession>A0A2K2D543</accession>
<protein>
    <submittedName>
        <fullName evidence="1 2">Uncharacterized protein</fullName>
    </submittedName>
</protein>